<dbReference type="InterPro" id="IPR036188">
    <property type="entry name" value="FAD/NAD-bd_sf"/>
</dbReference>
<dbReference type="AlphaFoldDB" id="E4RP08"/>
<evidence type="ECO:0000256" key="1">
    <source>
        <dbReference type="ARBA" id="ARBA00023002"/>
    </source>
</evidence>
<evidence type="ECO:0000259" key="2">
    <source>
        <dbReference type="Pfam" id="PF01266"/>
    </source>
</evidence>
<dbReference type="HOGENOM" id="CLU_007884_4_3_9"/>
<proteinExistence type="predicted"/>
<dbReference type="STRING" id="656519.Halsa_0211"/>
<keyword evidence="4" id="KW-1185">Reference proteome</keyword>
<dbReference type="KEGG" id="has:Halsa_0211"/>
<dbReference type="Pfam" id="PF01266">
    <property type="entry name" value="DAO"/>
    <property type="match status" value="1"/>
</dbReference>
<dbReference type="PANTHER" id="PTHR13847:SF287">
    <property type="entry name" value="FAD-DEPENDENT OXIDOREDUCTASE DOMAIN-CONTAINING PROTEIN 1"/>
    <property type="match status" value="1"/>
</dbReference>
<dbReference type="InterPro" id="IPR006076">
    <property type="entry name" value="FAD-dep_OxRdtase"/>
</dbReference>
<dbReference type="PANTHER" id="PTHR13847">
    <property type="entry name" value="SARCOSINE DEHYDROGENASE-RELATED"/>
    <property type="match status" value="1"/>
</dbReference>
<evidence type="ECO:0000313" key="3">
    <source>
        <dbReference type="EMBL" id="ADQ13698.1"/>
    </source>
</evidence>
<keyword evidence="1" id="KW-0560">Oxidoreductase</keyword>
<dbReference type="GO" id="GO:0016491">
    <property type="term" value="F:oxidoreductase activity"/>
    <property type="evidence" value="ECO:0007669"/>
    <property type="project" value="UniProtKB-KW"/>
</dbReference>
<protein>
    <submittedName>
        <fullName evidence="3">FAD dependent oxidoreductase</fullName>
    </submittedName>
</protein>
<dbReference type="Gene3D" id="3.50.50.60">
    <property type="entry name" value="FAD/NAD(P)-binding domain"/>
    <property type="match status" value="1"/>
</dbReference>
<sequence>MKKYDVIIVGAGVIGSAIAYNLAEKNLKVLVLEKEEIGIGGSSRNGGGVRQSARKIEELPLAMYAVNNIWPTLDQKLGVNIEYHQEGNLRLGKTEAHRKILEKIVAEGKKQSLELDLLDKDEVKKICPYISDEVKYASYCPTDGHANPMKTTLGYYKKALELGVSFITGEEVESVLIEKAKIAGVKTKDNSYYSSKVILAAGYESKYIAASVGVNIPMRKLLVEVMVTEPRELMFDQMIGTAGSDFYGHQSEHGSFVFGGMTGNEPYKFDQKRRVTLERTAPSISRAILNYFPVLKDLNVIRTWSGFLDQTPDHLPILSKVEAIDNFYLACGFSGHGFGISPAVGELMADLVVEEEPALDLANFKYDRFHPKS</sequence>
<dbReference type="Proteomes" id="UP000007434">
    <property type="component" value="Chromosome"/>
</dbReference>
<dbReference type="RefSeq" id="WP_013404804.1">
    <property type="nucleotide sequence ID" value="NC_014654.1"/>
</dbReference>
<dbReference type="EMBL" id="CP002304">
    <property type="protein sequence ID" value="ADQ13698.1"/>
    <property type="molecule type" value="Genomic_DNA"/>
</dbReference>
<organism evidence="3 4">
    <name type="scientific">Halanaerobium hydrogeniformans</name>
    <name type="common">Halanaerobium sp. (strain sapolanicus)</name>
    <dbReference type="NCBI Taxonomy" id="656519"/>
    <lineage>
        <taxon>Bacteria</taxon>
        <taxon>Bacillati</taxon>
        <taxon>Bacillota</taxon>
        <taxon>Clostridia</taxon>
        <taxon>Halanaerobiales</taxon>
        <taxon>Halanaerobiaceae</taxon>
        <taxon>Halanaerobium</taxon>
    </lineage>
</organism>
<accession>E4RP08</accession>
<dbReference type="GO" id="GO:0005737">
    <property type="term" value="C:cytoplasm"/>
    <property type="evidence" value="ECO:0007669"/>
    <property type="project" value="TreeGrafter"/>
</dbReference>
<gene>
    <name evidence="3" type="ordered locus">Halsa_0211</name>
</gene>
<dbReference type="SUPFAM" id="SSF51905">
    <property type="entry name" value="FAD/NAD(P)-binding domain"/>
    <property type="match status" value="1"/>
</dbReference>
<dbReference type="Gene3D" id="3.30.9.10">
    <property type="entry name" value="D-Amino Acid Oxidase, subunit A, domain 2"/>
    <property type="match status" value="1"/>
</dbReference>
<evidence type="ECO:0000313" key="4">
    <source>
        <dbReference type="Proteomes" id="UP000007434"/>
    </source>
</evidence>
<dbReference type="eggNOG" id="COG0665">
    <property type="taxonomic scope" value="Bacteria"/>
</dbReference>
<reference evidence="3 4" key="2">
    <citation type="journal article" date="2011" name="J. Bacteriol.">
        <title>Complete Genome Sequence of the Haloalkaliphilic, Hydrogen Producing Halanaerobium hydrogenoformans.</title>
        <authorList>
            <person name="Brown S.D."/>
            <person name="Begemann M.B."/>
            <person name="Mormile M.R."/>
            <person name="Wall J.D."/>
            <person name="Han C.S."/>
            <person name="Goodwin L.A."/>
            <person name="Pitluck S."/>
            <person name="Land M.L."/>
            <person name="Hauser L.J."/>
            <person name="Elias D.A."/>
        </authorList>
    </citation>
    <scope>NUCLEOTIDE SEQUENCE [LARGE SCALE GENOMIC DNA]</scope>
    <source>
        <strain evidence="4">sapolanicus</strain>
    </source>
</reference>
<feature type="domain" description="FAD dependent oxidoreductase" evidence="2">
    <location>
        <begin position="5"/>
        <end position="351"/>
    </location>
</feature>
<name>E4RP08_HALHG</name>
<dbReference type="OrthoDB" id="9794226at2"/>
<reference evidence="3 4" key="1">
    <citation type="submission" date="2010-11" db="EMBL/GenBank/DDBJ databases">
        <title>Complete sequence of Halanaerobium sp. sapolanicus.</title>
        <authorList>
            <consortium name="US DOE Joint Genome Institute"/>
            <person name="Lucas S."/>
            <person name="Copeland A."/>
            <person name="Lapidus A."/>
            <person name="Cheng J.-F."/>
            <person name="Bruce D."/>
            <person name="Goodwin L."/>
            <person name="Pitluck S."/>
            <person name="Davenport K."/>
            <person name="Detter J.C."/>
            <person name="Han C."/>
            <person name="Tapia R."/>
            <person name="Land M."/>
            <person name="Hauser L."/>
            <person name="Jeffries C."/>
            <person name="Kyrpides N."/>
            <person name="Ivanova N."/>
            <person name="Mikhailova N."/>
            <person name="Begemann M.B."/>
            <person name="Mormile M.R."/>
            <person name="Wall J.D."/>
            <person name="Elias D.A."/>
            <person name="Woyke T."/>
        </authorList>
    </citation>
    <scope>NUCLEOTIDE SEQUENCE [LARGE SCALE GENOMIC DNA]</scope>
    <source>
        <strain evidence="4">sapolanicus</strain>
    </source>
</reference>